<gene>
    <name evidence="2" type="ORF">Y958_16450</name>
</gene>
<protein>
    <submittedName>
        <fullName evidence="2">Stability determinant</fullName>
    </submittedName>
</protein>
<evidence type="ECO:0000313" key="2">
    <source>
        <dbReference type="EMBL" id="ASG23550.1"/>
    </source>
</evidence>
<dbReference type="KEGG" id="nao:Y958_16450"/>
<dbReference type="EMBL" id="CP022111">
    <property type="protein sequence ID" value="ASG23550.1"/>
    <property type="molecule type" value="Genomic_DNA"/>
</dbReference>
<dbReference type="InterPro" id="IPR048851">
    <property type="entry name" value="PaaA2_dom"/>
</dbReference>
<keyword evidence="3" id="KW-1185">Reference proteome</keyword>
<sequence length="68" mass="7769">MSALSPIVSEHESEEAAARYDRWFREKVRASQEDGRPLIPHDAVMAEMDEIIRRAEERVAKRNATSAT</sequence>
<evidence type="ECO:0000259" key="1">
    <source>
        <dbReference type="Pfam" id="PF21217"/>
    </source>
</evidence>
<dbReference type="Gene3D" id="6.20.450.20">
    <property type="match status" value="1"/>
</dbReference>
<organism evidence="2 3">
    <name type="scientific">Nitrospirillum viridazoti CBAmc</name>
    <dbReference type="NCBI Taxonomy" id="1441467"/>
    <lineage>
        <taxon>Bacteria</taxon>
        <taxon>Pseudomonadati</taxon>
        <taxon>Pseudomonadota</taxon>
        <taxon>Alphaproteobacteria</taxon>
        <taxon>Rhodospirillales</taxon>
        <taxon>Azospirillaceae</taxon>
        <taxon>Nitrospirillum</taxon>
        <taxon>Nitrospirillum viridazoti</taxon>
    </lineage>
</organism>
<name>A0A248JYC7_9PROT</name>
<dbReference type="RefSeq" id="WP_088874040.1">
    <property type="nucleotide sequence ID" value="NZ_CP022111.1"/>
</dbReference>
<dbReference type="AlphaFoldDB" id="A0A248JYC7"/>
<proteinExistence type="predicted"/>
<dbReference type="Proteomes" id="UP000197153">
    <property type="component" value="Chromosome 2"/>
</dbReference>
<evidence type="ECO:0000313" key="3">
    <source>
        <dbReference type="Proteomes" id="UP000197153"/>
    </source>
</evidence>
<feature type="domain" description="Stability determinant" evidence="1">
    <location>
        <begin position="15"/>
        <end position="47"/>
    </location>
</feature>
<dbReference type="Pfam" id="PF21217">
    <property type="entry name" value="PaaA2"/>
    <property type="match status" value="1"/>
</dbReference>
<accession>A0A248JYC7</accession>
<reference evidence="2 3" key="1">
    <citation type="submission" date="2017-06" db="EMBL/GenBank/DDBJ databases">
        <title>Complete genome sequence of Nitrospirillum amazonense strain CBAmC, an endophytic nitrogen-fixing and plant growth-promoting bacterium, isolated from sugarcane.</title>
        <authorList>
            <person name="Schwab S."/>
            <person name="dos Santos Teixeira K.R."/>
            <person name="Simoes Araujo J.L."/>
            <person name="Soares Vidal M."/>
            <person name="Borges de Freitas H.R."/>
            <person name="Rivello Crivelaro A.L."/>
            <person name="Bueno de Camargo Nunes A."/>
            <person name="dos Santos C.M."/>
            <person name="Palmeira da Silva Rosa D."/>
            <person name="da Silva Padilha D."/>
            <person name="da Silva E."/>
            <person name="Araujo Terra L."/>
            <person name="Soares Mendes V."/>
            <person name="Farinelli L."/>
            <person name="Magalhaes Cruz L."/>
            <person name="Baldani J.I."/>
        </authorList>
    </citation>
    <scope>NUCLEOTIDE SEQUENCE [LARGE SCALE GENOMIC DNA]</scope>
    <source>
        <strain evidence="2 3">CBAmC</strain>
    </source>
</reference>